<feature type="compositionally biased region" description="Low complexity" evidence="1">
    <location>
        <begin position="346"/>
        <end position="377"/>
    </location>
</feature>
<organism evidence="3">
    <name type="scientific">Streptomyces sp. NBC_01393</name>
    <dbReference type="NCBI Taxonomy" id="2903851"/>
    <lineage>
        <taxon>Bacteria</taxon>
        <taxon>Bacillati</taxon>
        <taxon>Actinomycetota</taxon>
        <taxon>Actinomycetes</taxon>
        <taxon>Kitasatosporales</taxon>
        <taxon>Streptomycetaceae</taxon>
        <taxon>Streptomyces</taxon>
    </lineage>
</organism>
<dbReference type="PRINTS" id="PR01217">
    <property type="entry name" value="PRICHEXTENSN"/>
</dbReference>
<evidence type="ECO:0000256" key="2">
    <source>
        <dbReference type="SAM" id="Phobius"/>
    </source>
</evidence>
<dbReference type="NCBIfam" id="NF038083">
    <property type="entry name" value="CU044_5270_fam"/>
    <property type="match status" value="1"/>
</dbReference>
<dbReference type="AlphaFoldDB" id="A0AAU3I0G8"/>
<feature type="region of interest" description="Disordered" evidence="1">
    <location>
        <begin position="303"/>
        <end position="377"/>
    </location>
</feature>
<protein>
    <submittedName>
        <fullName evidence="3">CU044_5270 family protein</fullName>
    </submittedName>
</protein>
<sequence length="377" mass="40260">MDDLSLVRDLAAEQAAPTDRARAVAFARLQTAIGEETGDGSGALARQRPLSRRLMFRAAIAATGTAAVAGTTLLAVRAGGPQLTELNAAQVLRRAADRSRADDTLPIPRDDQYMYAKEITHRTYDRRGRKLRLVDEYWLSVDGSKTSRSIYNGRIQDEPPLTKHQMQSIPLQYSKLKKWPTDPDELLKWFRGSKIRGTDPDSGAYMDACLFLRGPRVLPPGLRAAAFEAIAKMPAVRIDHDHVDALGRHGVAVSYPGESFGLIFDPTTYAYLGMFERGISEKNGRFSQVRAVVAQGVVDRIGQRPASGDAARTTPSTSAAPSPSDATPSTSPGSATPSPVSPTPSPTSATPTPSPTSATPTPTATSATPSPASAAPR</sequence>
<evidence type="ECO:0000256" key="1">
    <source>
        <dbReference type="SAM" id="MobiDB-lite"/>
    </source>
</evidence>
<name>A0AAU3I0G8_9ACTN</name>
<proteinExistence type="predicted"/>
<dbReference type="EMBL" id="CP109546">
    <property type="protein sequence ID" value="WTZ10983.1"/>
    <property type="molecule type" value="Genomic_DNA"/>
</dbReference>
<keyword evidence="2" id="KW-1133">Transmembrane helix</keyword>
<reference evidence="3" key="1">
    <citation type="submission" date="2022-10" db="EMBL/GenBank/DDBJ databases">
        <title>The complete genomes of actinobacterial strains from the NBC collection.</title>
        <authorList>
            <person name="Joergensen T.S."/>
            <person name="Alvarez Arevalo M."/>
            <person name="Sterndorff E.B."/>
            <person name="Faurdal D."/>
            <person name="Vuksanovic O."/>
            <person name="Mourched A.-S."/>
            <person name="Charusanti P."/>
            <person name="Shaw S."/>
            <person name="Blin K."/>
            <person name="Weber T."/>
        </authorList>
    </citation>
    <scope>NUCLEOTIDE SEQUENCE</scope>
    <source>
        <strain evidence="3">NBC_01393</strain>
    </source>
</reference>
<keyword evidence="2" id="KW-0812">Transmembrane</keyword>
<evidence type="ECO:0000313" key="3">
    <source>
        <dbReference type="EMBL" id="WTZ10983.1"/>
    </source>
</evidence>
<keyword evidence="2" id="KW-0472">Membrane</keyword>
<feature type="transmembrane region" description="Helical" evidence="2">
    <location>
        <begin position="54"/>
        <end position="76"/>
    </location>
</feature>
<feature type="compositionally biased region" description="Low complexity" evidence="1">
    <location>
        <begin position="310"/>
        <end position="338"/>
    </location>
</feature>
<dbReference type="InterPro" id="IPR047789">
    <property type="entry name" value="CU044_5270-like"/>
</dbReference>
<accession>A0AAU3I0G8</accession>
<gene>
    <name evidence="3" type="ORF">OG699_25195</name>
</gene>